<reference evidence="1" key="1">
    <citation type="submission" date="2014-09" db="EMBL/GenBank/DDBJ databases">
        <authorList>
            <person name="Magalhaes I.L.F."/>
            <person name="Oliveira U."/>
            <person name="Santos F.R."/>
            <person name="Vidigal T.H.D.A."/>
            <person name="Brescovit A.D."/>
            <person name="Santos A.J."/>
        </authorList>
    </citation>
    <scope>NUCLEOTIDE SEQUENCE</scope>
    <source>
        <tissue evidence="1">Shoot tissue taken approximately 20 cm above the soil surface</tissue>
    </source>
</reference>
<organism evidence="1">
    <name type="scientific">Arundo donax</name>
    <name type="common">Giant reed</name>
    <name type="synonym">Donax arundinaceus</name>
    <dbReference type="NCBI Taxonomy" id="35708"/>
    <lineage>
        <taxon>Eukaryota</taxon>
        <taxon>Viridiplantae</taxon>
        <taxon>Streptophyta</taxon>
        <taxon>Embryophyta</taxon>
        <taxon>Tracheophyta</taxon>
        <taxon>Spermatophyta</taxon>
        <taxon>Magnoliopsida</taxon>
        <taxon>Liliopsida</taxon>
        <taxon>Poales</taxon>
        <taxon>Poaceae</taxon>
        <taxon>PACMAD clade</taxon>
        <taxon>Arundinoideae</taxon>
        <taxon>Arundineae</taxon>
        <taxon>Arundo</taxon>
    </lineage>
</organism>
<sequence>MPRKKAKEQALAVQTEFKEYKIKSQAQFEDYGDKVKTLETTRDALVSTAQPILNALVPVEEGASPISMTRRLEAAPDMLNEVVKEIATSSAC</sequence>
<reference evidence="1" key="2">
    <citation type="journal article" date="2015" name="Data Brief">
        <title>Shoot transcriptome of the giant reed, Arundo donax.</title>
        <authorList>
            <person name="Barrero R.A."/>
            <person name="Guerrero F.D."/>
            <person name="Moolhuijzen P."/>
            <person name="Goolsby J.A."/>
            <person name="Tidwell J."/>
            <person name="Bellgard S.E."/>
            <person name="Bellgard M.I."/>
        </authorList>
    </citation>
    <scope>NUCLEOTIDE SEQUENCE</scope>
    <source>
        <tissue evidence="1">Shoot tissue taken approximately 20 cm above the soil surface</tissue>
    </source>
</reference>
<name>A0A0A8YZ14_ARUDO</name>
<protein>
    <submittedName>
        <fullName evidence="1">Uncharacterized protein</fullName>
    </submittedName>
</protein>
<evidence type="ECO:0000313" key="1">
    <source>
        <dbReference type="EMBL" id="JAD29715.1"/>
    </source>
</evidence>
<dbReference type="AlphaFoldDB" id="A0A0A8YZ14"/>
<accession>A0A0A8YZ14</accession>
<proteinExistence type="predicted"/>
<dbReference type="EMBL" id="GBRH01268180">
    <property type="protein sequence ID" value="JAD29715.1"/>
    <property type="molecule type" value="Transcribed_RNA"/>
</dbReference>